<evidence type="ECO:0000259" key="4">
    <source>
        <dbReference type="SMART" id="SM00382"/>
    </source>
</evidence>
<dbReference type="Gene3D" id="1.10.8.60">
    <property type="match status" value="2"/>
</dbReference>
<feature type="region of interest" description="Disordered" evidence="3">
    <location>
        <begin position="1"/>
        <end position="35"/>
    </location>
</feature>
<keyword evidence="2" id="KW-0067">ATP-binding</keyword>
<name>A0ABD3ESR0_9LAMI</name>
<dbReference type="Pfam" id="PF00004">
    <property type="entry name" value="AAA"/>
    <property type="match status" value="2"/>
</dbReference>
<accession>A0ABD3ESR0</accession>
<evidence type="ECO:0000256" key="1">
    <source>
        <dbReference type="ARBA" id="ARBA00022741"/>
    </source>
</evidence>
<feature type="compositionally biased region" description="Polar residues" evidence="3">
    <location>
        <begin position="206"/>
        <end position="235"/>
    </location>
</feature>
<dbReference type="InterPro" id="IPR003959">
    <property type="entry name" value="ATPase_AAA_core"/>
</dbReference>
<dbReference type="EMBL" id="JAVIJP010000001">
    <property type="protein sequence ID" value="KAL3656059.1"/>
    <property type="molecule type" value="Genomic_DNA"/>
</dbReference>
<dbReference type="CDD" id="cd19503">
    <property type="entry name" value="RecA-like_CDC48_NLV2_r1-like"/>
    <property type="match status" value="1"/>
</dbReference>
<keyword evidence="1" id="KW-0547">Nucleotide-binding</keyword>
<dbReference type="InterPro" id="IPR027417">
    <property type="entry name" value="P-loop_NTPase"/>
</dbReference>
<dbReference type="Pfam" id="PF26429">
    <property type="entry name" value="DPBB_CI111"/>
    <property type="match status" value="1"/>
</dbReference>
<dbReference type="GO" id="GO:0005524">
    <property type="term" value="F:ATP binding"/>
    <property type="evidence" value="ECO:0007669"/>
    <property type="project" value="UniProtKB-KW"/>
</dbReference>
<dbReference type="CDD" id="cd19511">
    <property type="entry name" value="RecA-like_CDC48_r2-like"/>
    <property type="match status" value="1"/>
</dbReference>
<evidence type="ECO:0000256" key="2">
    <source>
        <dbReference type="ARBA" id="ARBA00022840"/>
    </source>
</evidence>
<dbReference type="InterPro" id="IPR050168">
    <property type="entry name" value="AAA_ATPase_domain"/>
</dbReference>
<keyword evidence="6" id="KW-1185">Reference proteome</keyword>
<dbReference type="PANTHER" id="PTHR23077">
    <property type="entry name" value="AAA-FAMILY ATPASE"/>
    <property type="match status" value="1"/>
</dbReference>
<dbReference type="PROSITE" id="PS00674">
    <property type="entry name" value="AAA"/>
    <property type="match status" value="1"/>
</dbReference>
<feature type="region of interest" description="Disordered" evidence="3">
    <location>
        <begin position="205"/>
        <end position="235"/>
    </location>
</feature>
<dbReference type="InterPro" id="IPR041569">
    <property type="entry name" value="AAA_lid_3"/>
</dbReference>
<dbReference type="FunFam" id="3.40.50.300:FF:001406">
    <property type="entry name" value="Putative vesicular transport protein (CDC48)"/>
    <property type="match status" value="1"/>
</dbReference>
<dbReference type="InterPro" id="IPR003593">
    <property type="entry name" value="AAA+_ATPase"/>
</dbReference>
<dbReference type="SMART" id="SM00382">
    <property type="entry name" value="AAA"/>
    <property type="match status" value="2"/>
</dbReference>
<dbReference type="FunFam" id="3.40.50.300:FF:000661">
    <property type="entry name" value="calmodulin-interacting protein 111 isoform X1"/>
    <property type="match status" value="1"/>
</dbReference>
<evidence type="ECO:0000313" key="5">
    <source>
        <dbReference type="EMBL" id="KAL3656059.1"/>
    </source>
</evidence>
<dbReference type="Gene3D" id="3.40.50.300">
    <property type="entry name" value="P-loop containing nucleotide triphosphate hydrolases"/>
    <property type="match status" value="2"/>
</dbReference>
<evidence type="ECO:0000256" key="3">
    <source>
        <dbReference type="SAM" id="MobiDB-lite"/>
    </source>
</evidence>
<feature type="compositionally biased region" description="Low complexity" evidence="3">
    <location>
        <begin position="10"/>
        <end position="34"/>
    </location>
</feature>
<feature type="domain" description="AAA+ ATPase" evidence="4">
    <location>
        <begin position="413"/>
        <end position="549"/>
    </location>
</feature>
<reference evidence="6" key="1">
    <citation type="journal article" date="2024" name="IScience">
        <title>Strigolactones Initiate the Formation of Haustorium-like Structures in Castilleja.</title>
        <authorList>
            <person name="Buerger M."/>
            <person name="Peterson D."/>
            <person name="Chory J."/>
        </authorList>
    </citation>
    <scope>NUCLEOTIDE SEQUENCE [LARGE SCALE GENOMIC DNA]</scope>
</reference>
<dbReference type="InterPro" id="IPR003960">
    <property type="entry name" value="ATPase_AAA_CS"/>
</dbReference>
<organism evidence="5 6">
    <name type="scientific">Castilleja foliolosa</name>
    <dbReference type="NCBI Taxonomy" id="1961234"/>
    <lineage>
        <taxon>Eukaryota</taxon>
        <taxon>Viridiplantae</taxon>
        <taxon>Streptophyta</taxon>
        <taxon>Embryophyta</taxon>
        <taxon>Tracheophyta</taxon>
        <taxon>Spermatophyta</taxon>
        <taxon>Magnoliopsida</taxon>
        <taxon>eudicotyledons</taxon>
        <taxon>Gunneridae</taxon>
        <taxon>Pentapetalae</taxon>
        <taxon>asterids</taxon>
        <taxon>lamiids</taxon>
        <taxon>Lamiales</taxon>
        <taxon>Orobanchaceae</taxon>
        <taxon>Pedicularideae</taxon>
        <taxon>Castillejinae</taxon>
        <taxon>Castilleja</taxon>
    </lineage>
</organism>
<comment type="caution">
    <text evidence="5">The sequence shown here is derived from an EMBL/GenBank/DDBJ whole genome shotgun (WGS) entry which is preliminary data.</text>
</comment>
<evidence type="ECO:0000313" key="6">
    <source>
        <dbReference type="Proteomes" id="UP001632038"/>
    </source>
</evidence>
<sequence>MPSNKKKNSKTLLKPSNSDQEYSDMSSSSTVSSSPCAPSNEQLLCSLDEASAKFPSLISRAAFIGNVVDDAVSDPAGCKIWLSESTMVSSSIATGSLVSVSLCSVGSGFPLSAISYECARLSGFELADNLADKAGNFFALATVFPSCKVLRNGVRLSSNLSHTLGSPASGKIIFVYPVKCLPTTEHGNSKLEMEDAIISSRDIAKENSQISPPKTPSISESKVSTPRSTQSYTSNYKETTSKTIYVSHASNNVLDMEEVLGDDSSRKLLETCTGSWLNSRRLLPGNLVVVPVLSGLSVFQIVGSKRLLPNGEIRNIKNYDTTAQDEDIGKNEVSALVLDWKTKIHLLFPGSPMVETSVKSSLAHPYHGQGSTKDGVGVNISKLGGLSKEFSVLRDIIVSSAVQATVASMGLRPTKGVLLYGPPGTGKTTLARVCAHDAGVNMFSVNGPEIISQYHGETEKALHDVFDNASKSPPALVFIDELDAIAPARKDGGDELSQRMVATLLNLMDGISRTDGVIIIAATNRPDSIEPALRRPGRLDREIEIGVPSPRQRNEILLALLSEMEHSLSDEDIQNIAMATHGFVGADLAALCNEAALVCLRKYVKSNIRHGDSDLESATVAFDSVCQTSKQSQDFYANGDLGEYPKVNLEAAFSCTSETQISPDLKDGIEVNGTCVLKDSLKVTLDDFEKARVRIRPSAMREIILEIPKVGWEDVGGQMEVKMQLMEAVQWPQKHKDAFERIGTRPPTGILLFGPPGCSKTLLARAVASEAGLNFLAVKGPELFSKWVGESEKAVHSLFEKARANAPSVIFFDEIDGLAIIRGKESGGVSVGDRVISQLLVELDGLKQRGSVTVIAATNRPDKIDSALLRPGRFDRLLYVGPPNKKDRKDIFRVHLNRMPCGADVCISTLSLLTEGCTGADVSLICREAAIAAIEENLSATEICMKHLKVGIEKVQPSDVGLYEKLSAKFQRLVLSTAEEDDVVTEPCSSKPSHIVLCISGFNVNPIRGHARMLLPPDRELPEDNSYKSLFYKSIMLLVITKACAAVRSLLFI</sequence>
<dbReference type="PANTHER" id="PTHR23077:SF27">
    <property type="entry name" value="ATPASE FAMILY GENE 2 PROTEIN HOMOLOG A"/>
    <property type="match status" value="1"/>
</dbReference>
<feature type="domain" description="AAA+ ATPase" evidence="4">
    <location>
        <begin position="746"/>
        <end position="884"/>
    </location>
</feature>
<gene>
    <name evidence="5" type="ORF">CASFOL_000455</name>
</gene>
<dbReference type="Pfam" id="PF17862">
    <property type="entry name" value="AAA_lid_3"/>
    <property type="match status" value="2"/>
</dbReference>
<dbReference type="InterPro" id="IPR058958">
    <property type="entry name" value="DPBB_CI111"/>
</dbReference>
<protein>
    <recommendedName>
        <fullName evidence="4">AAA+ ATPase domain-containing protein</fullName>
    </recommendedName>
</protein>
<dbReference type="SUPFAM" id="SSF52540">
    <property type="entry name" value="P-loop containing nucleoside triphosphate hydrolases"/>
    <property type="match status" value="2"/>
</dbReference>
<dbReference type="AlphaFoldDB" id="A0ABD3ESR0"/>
<proteinExistence type="predicted"/>
<dbReference type="Proteomes" id="UP001632038">
    <property type="component" value="Unassembled WGS sequence"/>
</dbReference>